<dbReference type="Gene3D" id="3.90.1200.10">
    <property type="match status" value="1"/>
</dbReference>
<dbReference type="SMART" id="SM00587">
    <property type="entry name" value="CHK"/>
    <property type="match status" value="1"/>
</dbReference>
<evidence type="ECO:0000259" key="1">
    <source>
        <dbReference type="SMART" id="SM00587"/>
    </source>
</evidence>
<accession>A0A067QW92</accession>
<name>A0A067QW92_ZOONE</name>
<reference evidence="2 3" key="1">
    <citation type="journal article" date="2014" name="Nat. Commun.">
        <title>Molecular traces of alternative social organization in a termite genome.</title>
        <authorList>
            <person name="Terrapon N."/>
            <person name="Li C."/>
            <person name="Robertson H.M."/>
            <person name="Ji L."/>
            <person name="Meng X."/>
            <person name="Booth W."/>
            <person name="Chen Z."/>
            <person name="Childers C.P."/>
            <person name="Glastad K.M."/>
            <person name="Gokhale K."/>
            <person name="Gowin J."/>
            <person name="Gronenberg W."/>
            <person name="Hermansen R.A."/>
            <person name="Hu H."/>
            <person name="Hunt B.G."/>
            <person name="Huylmans A.K."/>
            <person name="Khalil S.M."/>
            <person name="Mitchell R.D."/>
            <person name="Munoz-Torres M.C."/>
            <person name="Mustard J.A."/>
            <person name="Pan H."/>
            <person name="Reese J.T."/>
            <person name="Scharf M.E."/>
            <person name="Sun F."/>
            <person name="Vogel H."/>
            <person name="Xiao J."/>
            <person name="Yang W."/>
            <person name="Yang Z."/>
            <person name="Yang Z."/>
            <person name="Zhou J."/>
            <person name="Zhu J."/>
            <person name="Brent C.S."/>
            <person name="Elsik C.G."/>
            <person name="Goodisman M.A."/>
            <person name="Liberles D.A."/>
            <person name="Roe R.M."/>
            <person name="Vargo E.L."/>
            <person name="Vilcinskas A."/>
            <person name="Wang J."/>
            <person name="Bornberg-Bauer E."/>
            <person name="Korb J."/>
            <person name="Zhang G."/>
            <person name="Liebig J."/>
        </authorList>
    </citation>
    <scope>NUCLEOTIDE SEQUENCE [LARGE SCALE GENOMIC DNA]</scope>
    <source>
        <tissue evidence="2">Whole organism</tissue>
    </source>
</reference>
<protein>
    <recommendedName>
        <fullName evidence="1">CHK kinase-like domain-containing protein</fullName>
    </recommendedName>
</protein>
<dbReference type="EMBL" id="KK852886">
    <property type="protein sequence ID" value="KDR14381.1"/>
    <property type="molecule type" value="Genomic_DNA"/>
</dbReference>
<evidence type="ECO:0000313" key="3">
    <source>
        <dbReference type="Proteomes" id="UP000027135"/>
    </source>
</evidence>
<dbReference type="PANTHER" id="PTHR11012">
    <property type="entry name" value="PROTEIN KINASE-LIKE DOMAIN-CONTAINING"/>
    <property type="match status" value="1"/>
</dbReference>
<proteinExistence type="predicted"/>
<dbReference type="AlphaFoldDB" id="A0A067QW92"/>
<dbReference type="eggNOG" id="ENOG502RZD1">
    <property type="taxonomic scope" value="Eukaryota"/>
</dbReference>
<sequence>MISEPDNCPLQTTSTPWLNMDFLEKVLQSGNKTPTLTITKYDVKPAVDKGDNYASDLYRVKIYTADRNVFSLIVKRELCAGGEFGQMMRKSTVFKRETLMYRTVASKLASILQETMPGKCAQLTASYYYSCPGTIVVQDLCAEGFKMAQRRQGLDYSHCLLVMHTLARFHAASVVLHDRDPESMSLYNQNFFSEPAARKGFQNFVSGSLRSVATAVQTWPGYAERYADKLSALADSLMDRIIQAVSRDNSAFNVLIHGDLWVNNMLFRYRSSGDPDEIRFLDFQFLHFSSPAIDLQYFFNTSPCEDVRAEHLEDLMKEYHSTLCDTLDALGYSHKRITLEDLWKEYDNKVLYGVFGACCVLPVVLAETGVDLDAAFESRGGQQCDAYNGDIYKTALQRMLPIFEEKGAFRS</sequence>
<keyword evidence="3" id="KW-1185">Reference proteome</keyword>
<evidence type="ECO:0000313" key="2">
    <source>
        <dbReference type="EMBL" id="KDR14381.1"/>
    </source>
</evidence>
<dbReference type="InterPro" id="IPR004119">
    <property type="entry name" value="EcKL"/>
</dbReference>
<dbReference type="OMA" id="HAMGHNE"/>
<gene>
    <name evidence="2" type="ORF">L798_10415</name>
</gene>
<dbReference type="PANTHER" id="PTHR11012:SF56">
    <property type="entry name" value="CHK KINASE-LIKE DOMAIN-CONTAINING PROTEIN-RELATED"/>
    <property type="match status" value="1"/>
</dbReference>
<dbReference type="Pfam" id="PF02958">
    <property type="entry name" value="EcKL"/>
    <property type="match status" value="1"/>
</dbReference>
<dbReference type="SUPFAM" id="SSF56112">
    <property type="entry name" value="Protein kinase-like (PK-like)"/>
    <property type="match status" value="1"/>
</dbReference>
<dbReference type="Proteomes" id="UP000027135">
    <property type="component" value="Unassembled WGS sequence"/>
</dbReference>
<dbReference type="InterPro" id="IPR015897">
    <property type="entry name" value="CHK_kinase-like"/>
</dbReference>
<dbReference type="OrthoDB" id="8250698at2759"/>
<feature type="domain" description="CHK kinase-like" evidence="1">
    <location>
        <begin position="135"/>
        <end position="329"/>
    </location>
</feature>
<dbReference type="InterPro" id="IPR011009">
    <property type="entry name" value="Kinase-like_dom_sf"/>
</dbReference>
<dbReference type="InParanoid" id="A0A067QW92"/>
<organism evidence="2 3">
    <name type="scientific">Zootermopsis nevadensis</name>
    <name type="common">Dampwood termite</name>
    <dbReference type="NCBI Taxonomy" id="136037"/>
    <lineage>
        <taxon>Eukaryota</taxon>
        <taxon>Metazoa</taxon>
        <taxon>Ecdysozoa</taxon>
        <taxon>Arthropoda</taxon>
        <taxon>Hexapoda</taxon>
        <taxon>Insecta</taxon>
        <taxon>Pterygota</taxon>
        <taxon>Neoptera</taxon>
        <taxon>Polyneoptera</taxon>
        <taxon>Dictyoptera</taxon>
        <taxon>Blattodea</taxon>
        <taxon>Blattoidea</taxon>
        <taxon>Termitoidae</taxon>
        <taxon>Termopsidae</taxon>
        <taxon>Zootermopsis</taxon>
    </lineage>
</organism>